<evidence type="ECO:0000259" key="1">
    <source>
        <dbReference type="SMART" id="SM00256"/>
    </source>
</evidence>
<dbReference type="InterPro" id="IPR006527">
    <property type="entry name" value="F-box-assoc_dom_typ1"/>
</dbReference>
<dbReference type="HOGENOM" id="CLU_027176_5_0_1"/>
<organism evidence="2 4">
    <name type="scientific">Medicago truncatula</name>
    <name type="common">Barrel medic</name>
    <name type="synonym">Medicago tribuloides</name>
    <dbReference type="NCBI Taxonomy" id="3880"/>
    <lineage>
        <taxon>Eukaryota</taxon>
        <taxon>Viridiplantae</taxon>
        <taxon>Streptophyta</taxon>
        <taxon>Embryophyta</taxon>
        <taxon>Tracheophyta</taxon>
        <taxon>Spermatophyta</taxon>
        <taxon>Magnoliopsida</taxon>
        <taxon>eudicotyledons</taxon>
        <taxon>Gunneridae</taxon>
        <taxon>Pentapetalae</taxon>
        <taxon>rosids</taxon>
        <taxon>fabids</taxon>
        <taxon>Fabales</taxon>
        <taxon>Fabaceae</taxon>
        <taxon>Papilionoideae</taxon>
        <taxon>50 kb inversion clade</taxon>
        <taxon>NPAAA clade</taxon>
        <taxon>Hologalegina</taxon>
        <taxon>IRL clade</taxon>
        <taxon>Trifolieae</taxon>
        <taxon>Medicago</taxon>
    </lineage>
</organism>
<reference evidence="3" key="3">
    <citation type="submission" date="2015-04" db="UniProtKB">
        <authorList>
            <consortium name="EnsemblPlants"/>
        </authorList>
    </citation>
    <scope>IDENTIFICATION</scope>
    <source>
        <strain evidence="3">cv. Jemalong A17</strain>
    </source>
</reference>
<proteinExistence type="predicted"/>
<dbReference type="InterPro" id="IPR017451">
    <property type="entry name" value="F-box-assoc_interact_dom"/>
</dbReference>
<dbReference type="PANTHER" id="PTHR31672">
    <property type="entry name" value="BNACNNG10540D PROTEIN"/>
    <property type="match status" value="1"/>
</dbReference>
<dbReference type="InterPro" id="IPR036047">
    <property type="entry name" value="F-box-like_dom_sf"/>
</dbReference>
<name>A0A072UPB3_MEDTR</name>
<dbReference type="SUPFAM" id="SSF81383">
    <property type="entry name" value="F-box domain"/>
    <property type="match status" value="1"/>
</dbReference>
<dbReference type="NCBIfam" id="TIGR01640">
    <property type="entry name" value="F_box_assoc_1"/>
    <property type="match status" value="1"/>
</dbReference>
<reference evidence="2 4" key="1">
    <citation type="journal article" date="2011" name="Nature">
        <title>The Medicago genome provides insight into the evolution of rhizobial symbioses.</title>
        <authorList>
            <person name="Young N.D."/>
            <person name="Debelle F."/>
            <person name="Oldroyd G.E."/>
            <person name="Geurts R."/>
            <person name="Cannon S.B."/>
            <person name="Udvardi M.K."/>
            <person name="Benedito V.A."/>
            <person name="Mayer K.F."/>
            <person name="Gouzy J."/>
            <person name="Schoof H."/>
            <person name="Van de Peer Y."/>
            <person name="Proost S."/>
            <person name="Cook D.R."/>
            <person name="Meyers B.C."/>
            <person name="Spannagl M."/>
            <person name="Cheung F."/>
            <person name="De Mita S."/>
            <person name="Krishnakumar V."/>
            <person name="Gundlach H."/>
            <person name="Zhou S."/>
            <person name="Mudge J."/>
            <person name="Bharti A.K."/>
            <person name="Murray J.D."/>
            <person name="Naoumkina M.A."/>
            <person name="Rosen B."/>
            <person name="Silverstein K.A."/>
            <person name="Tang H."/>
            <person name="Rombauts S."/>
            <person name="Zhao P.X."/>
            <person name="Zhou P."/>
            <person name="Barbe V."/>
            <person name="Bardou P."/>
            <person name="Bechner M."/>
            <person name="Bellec A."/>
            <person name="Berger A."/>
            <person name="Berges H."/>
            <person name="Bidwell S."/>
            <person name="Bisseling T."/>
            <person name="Choisne N."/>
            <person name="Couloux A."/>
            <person name="Denny R."/>
            <person name="Deshpande S."/>
            <person name="Dai X."/>
            <person name="Doyle J.J."/>
            <person name="Dudez A.M."/>
            <person name="Farmer A.D."/>
            <person name="Fouteau S."/>
            <person name="Franken C."/>
            <person name="Gibelin C."/>
            <person name="Gish J."/>
            <person name="Goldstein S."/>
            <person name="Gonzalez A.J."/>
            <person name="Green P.J."/>
            <person name="Hallab A."/>
            <person name="Hartog M."/>
            <person name="Hua A."/>
            <person name="Humphray S.J."/>
            <person name="Jeong D.H."/>
            <person name="Jing Y."/>
            <person name="Jocker A."/>
            <person name="Kenton S.M."/>
            <person name="Kim D.J."/>
            <person name="Klee K."/>
            <person name="Lai H."/>
            <person name="Lang C."/>
            <person name="Lin S."/>
            <person name="Macmil S.L."/>
            <person name="Magdelenat G."/>
            <person name="Matthews L."/>
            <person name="McCorrison J."/>
            <person name="Monaghan E.L."/>
            <person name="Mun J.H."/>
            <person name="Najar F.Z."/>
            <person name="Nicholson C."/>
            <person name="Noirot C."/>
            <person name="O'Bleness M."/>
            <person name="Paule C.R."/>
            <person name="Poulain J."/>
            <person name="Prion F."/>
            <person name="Qin B."/>
            <person name="Qu C."/>
            <person name="Retzel E.F."/>
            <person name="Riddle C."/>
            <person name="Sallet E."/>
            <person name="Samain S."/>
            <person name="Samson N."/>
            <person name="Sanders I."/>
            <person name="Saurat O."/>
            <person name="Scarpelli C."/>
            <person name="Schiex T."/>
            <person name="Segurens B."/>
            <person name="Severin A.J."/>
            <person name="Sherrier D.J."/>
            <person name="Shi R."/>
            <person name="Sims S."/>
            <person name="Singer S.R."/>
            <person name="Sinharoy S."/>
            <person name="Sterck L."/>
            <person name="Viollet A."/>
            <person name="Wang B.B."/>
            <person name="Wang K."/>
            <person name="Wang M."/>
            <person name="Wang X."/>
            <person name="Warfsmann J."/>
            <person name="Weissenbach J."/>
            <person name="White D.D."/>
            <person name="White J.D."/>
            <person name="Wiley G.B."/>
            <person name="Wincker P."/>
            <person name="Xing Y."/>
            <person name="Yang L."/>
            <person name="Yao Z."/>
            <person name="Ying F."/>
            <person name="Zhai J."/>
            <person name="Zhou L."/>
            <person name="Zuber A."/>
            <person name="Denarie J."/>
            <person name="Dixon R.A."/>
            <person name="May G.D."/>
            <person name="Schwartz D.C."/>
            <person name="Rogers J."/>
            <person name="Quetier F."/>
            <person name="Town C.D."/>
            <person name="Roe B.A."/>
        </authorList>
    </citation>
    <scope>NUCLEOTIDE SEQUENCE [LARGE SCALE GENOMIC DNA]</scope>
    <source>
        <strain evidence="2">A17</strain>
        <strain evidence="3 4">cv. Jemalong A17</strain>
    </source>
</reference>
<keyword evidence="4" id="KW-1185">Reference proteome</keyword>
<dbReference type="Proteomes" id="UP000002051">
    <property type="component" value="Chromosome 4"/>
</dbReference>
<dbReference type="Pfam" id="PF07734">
    <property type="entry name" value="FBA_1"/>
    <property type="match status" value="1"/>
</dbReference>
<dbReference type="SMART" id="SM00256">
    <property type="entry name" value="FBOX"/>
    <property type="match status" value="1"/>
</dbReference>
<dbReference type="InterPro" id="IPR001810">
    <property type="entry name" value="F-box_dom"/>
</dbReference>
<accession>A0A072UPB3</accession>
<dbReference type="Pfam" id="PF00646">
    <property type="entry name" value="F-box"/>
    <property type="match status" value="1"/>
</dbReference>
<sequence>MPNEQAQSNFGQTTFITPSDQQLQHVEHNGNLQLPMNPPSDSEMEKSVLVAVTNEKVCNYLPHDIVLFILSKLPLKSLKRFQCVCKLWSLLFGNPRFMKMYTDNIIHGNHPYYDDTFLVLHKLLPRTYEYSNHCDFYWLSGDKFENRVKVDWPHPFQEDDTDIYIVGSSVDGILCLKQGFTCTRQVVLWNPTTRESKVIPTSPVENIPPDRTPWLFLHGFGYDHVSGDYKVIQMIDFFAENSVEDEGDLIWEDKSYDPLWEVYSLKNNSWKKLDFDMRNCYFYSSLGGMGVYMDGFFHWWAKSESKNIEECLLSFDFSNEVLLTTPKPSNMDGSFDSRFVVRHLTLLNESITLISTYLKNMSTFRISILGKLGARESWINLFIVGPLPFVNFPIGVGNKNNIVFFSKGDKELVWVDLRTQMIEKLGVKGDKFDCHIGKYKKSFLPIKG</sequence>
<gene>
    <name evidence="2" type="ordered locus">MTR_4g102410</name>
</gene>
<evidence type="ECO:0000313" key="3">
    <source>
        <dbReference type="EnsemblPlants" id="KEH31684"/>
    </source>
</evidence>
<dbReference type="PANTHER" id="PTHR31672:SF13">
    <property type="entry name" value="F-BOX PROTEIN CPR30-LIKE"/>
    <property type="match status" value="1"/>
</dbReference>
<protein>
    <submittedName>
        <fullName evidence="2">F-box protein interaction domain protein</fullName>
    </submittedName>
</protein>
<reference evidence="2 4" key="2">
    <citation type="journal article" date="2014" name="BMC Genomics">
        <title>An improved genome release (version Mt4.0) for the model legume Medicago truncatula.</title>
        <authorList>
            <person name="Tang H."/>
            <person name="Krishnakumar V."/>
            <person name="Bidwell S."/>
            <person name="Rosen B."/>
            <person name="Chan A."/>
            <person name="Zhou S."/>
            <person name="Gentzbittel L."/>
            <person name="Childs K.L."/>
            <person name="Yandell M."/>
            <person name="Gundlach H."/>
            <person name="Mayer K.F."/>
            <person name="Schwartz D.C."/>
            <person name="Town C.D."/>
        </authorList>
    </citation>
    <scope>GENOME REANNOTATION</scope>
    <source>
        <strain evidence="2">A17</strain>
        <strain evidence="3 4">cv. Jemalong A17</strain>
    </source>
</reference>
<dbReference type="STRING" id="3880.A0A072UPB3"/>
<dbReference type="AlphaFoldDB" id="A0A072UPB3"/>
<dbReference type="EnsemblPlants" id="KEH31684">
    <property type="protein sequence ID" value="KEH31684"/>
    <property type="gene ID" value="MTR_4g102410"/>
</dbReference>
<dbReference type="EMBL" id="CM001220">
    <property type="protein sequence ID" value="KEH31684.1"/>
    <property type="molecule type" value="Genomic_DNA"/>
</dbReference>
<dbReference type="Gene3D" id="1.20.1280.50">
    <property type="match status" value="1"/>
</dbReference>
<feature type="domain" description="F-box" evidence="1">
    <location>
        <begin position="61"/>
        <end position="101"/>
    </location>
</feature>
<dbReference type="InterPro" id="IPR050796">
    <property type="entry name" value="SCF_F-box_component"/>
</dbReference>
<evidence type="ECO:0000313" key="2">
    <source>
        <dbReference type="EMBL" id="KEH31684.1"/>
    </source>
</evidence>
<evidence type="ECO:0000313" key="4">
    <source>
        <dbReference type="Proteomes" id="UP000002051"/>
    </source>
</evidence>